<dbReference type="Proteomes" id="UP000004778">
    <property type="component" value="Unassembled WGS sequence"/>
</dbReference>
<protein>
    <submittedName>
        <fullName evidence="1">Uncharacterized protein</fullName>
    </submittedName>
</protein>
<accession>C0W5R6</accession>
<sequence length="244" mass="27935">MTDSREEQVHHFADELTRTVRAVQPDSPKFTVDVTGTSEWLAAITTEDSKPVVLTIGGMRLLDLLVSYRCTISERHSWMLIETSEFGVRPHNGGEWLVRMDYVHRPAEDVPCAHLHVHAHRDAWTFLMTRDGAGSRRRTVRRRASAGRVPQLSDVHFPLGGPRLRPTLEDFLIMLIQDLGIDHEPDALRSLTTSREEWRRNQARAIISSSRDMAAEVLTELGWTVTPPPDHEPRTDTVKWMTRY</sequence>
<dbReference type="HOGENOM" id="CLU_086928_0_0_11"/>
<dbReference type="EMBL" id="ACFH01000095">
    <property type="protein sequence ID" value="EEH65912.1"/>
    <property type="molecule type" value="Genomic_DNA"/>
</dbReference>
<comment type="caution">
    <text evidence="1">The sequence shown here is derived from an EMBL/GenBank/DDBJ whole genome shotgun (WGS) entry which is preliminary data.</text>
</comment>
<dbReference type="RefSeq" id="WP_006548174.1">
    <property type="nucleotide sequence ID" value="NZ_DS999574.1"/>
</dbReference>
<dbReference type="AlphaFoldDB" id="C0W5R6"/>
<reference evidence="1 2" key="1">
    <citation type="submission" date="2009-01" db="EMBL/GenBank/DDBJ databases">
        <authorList>
            <person name="Qin X."/>
            <person name="Bachman B."/>
            <person name="Battles P."/>
            <person name="Bell A."/>
            <person name="Bess C."/>
            <person name="Bickham C."/>
            <person name="Chaboub L."/>
            <person name="Chen D."/>
            <person name="Coyle M."/>
            <person name="Deiros D.R."/>
            <person name="Dinh H."/>
            <person name="Forbes L."/>
            <person name="Fowler G."/>
            <person name="Francisco L."/>
            <person name="Fu Q."/>
            <person name="Gubbala S."/>
            <person name="Hale W."/>
            <person name="Han Y."/>
            <person name="Hemphill L."/>
            <person name="Highlander S.K."/>
            <person name="Hirani K."/>
            <person name="Hogues M."/>
            <person name="Jackson L."/>
            <person name="Jakkamsetti A."/>
            <person name="Javaid M."/>
            <person name="Jiang H."/>
            <person name="Korchina V."/>
            <person name="Kovar C."/>
            <person name="Lara F."/>
            <person name="Lee S."/>
            <person name="Mata R."/>
            <person name="Mathew T."/>
            <person name="Moen C."/>
            <person name="Morales K."/>
            <person name="Munidasa M."/>
            <person name="Nazareth L."/>
            <person name="Ngo R."/>
            <person name="Nguyen L."/>
            <person name="Okwuonu G."/>
            <person name="Ongeri F."/>
            <person name="Patil S."/>
            <person name="Petrosino J."/>
            <person name="Pham C."/>
            <person name="Pham P."/>
            <person name="Pu L.-L."/>
            <person name="Puazo M."/>
            <person name="Raj R."/>
            <person name="Reid J."/>
            <person name="Rouhana J."/>
            <person name="Saada N."/>
            <person name="Shang Y."/>
            <person name="Simmons D."/>
            <person name="Thornton R."/>
            <person name="Warren J."/>
            <person name="Weissenberger G."/>
            <person name="Zhang J."/>
            <person name="Zhang L."/>
            <person name="Zhou C."/>
            <person name="Zhu D."/>
            <person name="Muzny D."/>
            <person name="Worley K."/>
            <person name="Gibbs R."/>
        </authorList>
    </citation>
    <scope>NUCLEOTIDE SEQUENCE [LARGE SCALE GENOMIC DNA]</scope>
    <source>
        <strain evidence="1 2">DSM 15434</strain>
    </source>
</reference>
<organism evidence="1 2">
    <name type="scientific">Actinomyces urogenitalis DSM 15434</name>
    <dbReference type="NCBI Taxonomy" id="525246"/>
    <lineage>
        <taxon>Bacteria</taxon>
        <taxon>Bacillati</taxon>
        <taxon>Actinomycetota</taxon>
        <taxon>Actinomycetes</taxon>
        <taxon>Actinomycetales</taxon>
        <taxon>Actinomycetaceae</taxon>
        <taxon>Actinomyces</taxon>
    </lineage>
</organism>
<gene>
    <name evidence="1" type="ORF">HMPREF0058_1210</name>
</gene>
<name>C0W5R6_9ACTO</name>
<keyword evidence="2" id="KW-1185">Reference proteome</keyword>
<evidence type="ECO:0000313" key="2">
    <source>
        <dbReference type="Proteomes" id="UP000004778"/>
    </source>
</evidence>
<dbReference type="OrthoDB" id="4086179at2"/>
<evidence type="ECO:0000313" key="1">
    <source>
        <dbReference type="EMBL" id="EEH65912.1"/>
    </source>
</evidence>
<dbReference type="eggNOG" id="ENOG50341VT">
    <property type="taxonomic scope" value="Bacteria"/>
</dbReference>
<proteinExistence type="predicted"/>